<dbReference type="PANTHER" id="PTHR38696">
    <property type="entry name" value="MEDIATOR OF RNA POLYMERASE II TRANSCRIPTION SUBUNIT 13"/>
    <property type="match status" value="1"/>
</dbReference>
<dbReference type="STRING" id="158441.A0A226ES98"/>
<sequence>MSPQVSPLLSPNSSPPLDDNLLSEIFDSISNENNGEEDISPILPIVTSPAASYPHSLKVFSISLLNRHKRDHIRFHQCPEGMEPLITELISAWGGRLHLPKSVTDSFEYQLNWKAWSEFRTDANAVCARSLLVSIFSKLAKHGWNFAIGMELAKTEKGKDVLFFEKGEEDDPEAHIICMNFPKQDRIKVIGAPPLVINKMAQSIKTTWPWGLQQGAPSYCKSFEFKLKGFPWLGELLRERKCIMMGMILDQLREQGYKSYASVKITKKEKEMPTLFFRKVTNVFK</sequence>
<reference evidence="1 2" key="1">
    <citation type="submission" date="2015-12" db="EMBL/GenBank/DDBJ databases">
        <title>The genome of Folsomia candida.</title>
        <authorList>
            <person name="Faddeeva A."/>
            <person name="Derks M.F."/>
            <person name="Anvar Y."/>
            <person name="Smit S."/>
            <person name="Van Straalen N."/>
            <person name="Roelofs D."/>
        </authorList>
    </citation>
    <scope>NUCLEOTIDE SEQUENCE [LARGE SCALE GENOMIC DNA]</scope>
    <source>
        <strain evidence="1 2">VU population</strain>
        <tissue evidence="1">Whole body</tissue>
    </source>
</reference>
<protein>
    <submittedName>
        <fullName evidence="1">Uncharacterized protein</fullName>
    </submittedName>
</protein>
<dbReference type="EMBL" id="LNIX01000002">
    <property type="protein sequence ID" value="OXA59466.1"/>
    <property type="molecule type" value="Genomic_DNA"/>
</dbReference>
<organism evidence="1 2">
    <name type="scientific">Folsomia candida</name>
    <name type="common">Springtail</name>
    <dbReference type="NCBI Taxonomy" id="158441"/>
    <lineage>
        <taxon>Eukaryota</taxon>
        <taxon>Metazoa</taxon>
        <taxon>Ecdysozoa</taxon>
        <taxon>Arthropoda</taxon>
        <taxon>Hexapoda</taxon>
        <taxon>Collembola</taxon>
        <taxon>Entomobryomorpha</taxon>
        <taxon>Isotomoidea</taxon>
        <taxon>Isotomidae</taxon>
        <taxon>Proisotominae</taxon>
        <taxon>Folsomia</taxon>
    </lineage>
</organism>
<dbReference type="OMA" id="NITLNGW"/>
<accession>A0A226ES98</accession>
<evidence type="ECO:0000313" key="2">
    <source>
        <dbReference type="Proteomes" id="UP000198287"/>
    </source>
</evidence>
<keyword evidence="2" id="KW-1185">Reference proteome</keyword>
<name>A0A226ES98_FOLCA</name>
<dbReference type="PANTHER" id="PTHR38696:SF1">
    <property type="entry name" value="MEDIATOR OF RNA POLYMERASE II TRANSCRIPTION SUBUNIT 13"/>
    <property type="match status" value="1"/>
</dbReference>
<dbReference type="Proteomes" id="UP000198287">
    <property type="component" value="Unassembled WGS sequence"/>
</dbReference>
<gene>
    <name evidence="1" type="ORF">Fcan01_05631</name>
</gene>
<evidence type="ECO:0000313" key="1">
    <source>
        <dbReference type="EMBL" id="OXA59466.1"/>
    </source>
</evidence>
<proteinExistence type="predicted"/>
<dbReference type="OrthoDB" id="57679at2759"/>
<comment type="caution">
    <text evidence="1">The sequence shown here is derived from an EMBL/GenBank/DDBJ whole genome shotgun (WGS) entry which is preliminary data.</text>
</comment>
<dbReference type="AlphaFoldDB" id="A0A226ES98"/>